<protein>
    <submittedName>
        <fullName evidence="1">Uncharacterized protein</fullName>
    </submittedName>
</protein>
<sequence length="128" mass="14979">MGLDFIGINHYTSYYIETVSLLYANLDGELPRQKDFVDETSLEWLNVYPPGMEKVINYVKERYNNIPMFITENGYGEINTPNSKTEEYLHDVKRVEHMTCYLDALLTAMRNGADVRAYFAWSLLDNFE</sequence>
<organism evidence="1 2">
    <name type="scientific">Pistacia integerrima</name>
    <dbReference type="NCBI Taxonomy" id="434235"/>
    <lineage>
        <taxon>Eukaryota</taxon>
        <taxon>Viridiplantae</taxon>
        <taxon>Streptophyta</taxon>
        <taxon>Embryophyta</taxon>
        <taxon>Tracheophyta</taxon>
        <taxon>Spermatophyta</taxon>
        <taxon>Magnoliopsida</taxon>
        <taxon>eudicotyledons</taxon>
        <taxon>Gunneridae</taxon>
        <taxon>Pentapetalae</taxon>
        <taxon>rosids</taxon>
        <taxon>malvids</taxon>
        <taxon>Sapindales</taxon>
        <taxon>Anacardiaceae</taxon>
        <taxon>Pistacia</taxon>
    </lineage>
</organism>
<comment type="caution">
    <text evidence="1">The sequence shown here is derived from an EMBL/GenBank/DDBJ whole genome shotgun (WGS) entry which is preliminary data.</text>
</comment>
<evidence type="ECO:0000313" key="1">
    <source>
        <dbReference type="EMBL" id="KAJ0037955.1"/>
    </source>
</evidence>
<keyword evidence="2" id="KW-1185">Reference proteome</keyword>
<dbReference type="Proteomes" id="UP001163603">
    <property type="component" value="Chromosome 6"/>
</dbReference>
<reference evidence="2" key="1">
    <citation type="journal article" date="2023" name="G3 (Bethesda)">
        <title>Genome assembly and association tests identify interacting loci associated with vigor, precocity, and sex in interspecific pistachio rootstocks.</title>
        <authorList>
            <person name="Palmer W."/>
            <person name="Jacygrad E."/>
            <person name="Sagayaradj S."/>
            <person name="Cavanaugh K."/>
            <person name="Han R."/>
            <person name="Bertier L."/>
            <person name="Beede B."/>
            <person name="Kafkas S."/>
            <person name="Golino D."/>
            <person name="Preece J."/>
            <person name="Michelmore R."/>
        </authorList>
    </citation>
    <scope>NUCLEOTIDE SEQUENCE [LARGE SCALE GENOMIC DNA]</scope>
</reference>
<evidence type="ECO:0000313" key="2">
    <source>
        <dbReference type="Proteomes" id="UP001163603"/>
    </source>
</evidence>
<name>A0ACC0YIX1_9ROSI</name>
<dbReference type="EMBL" id="CM047741">
    <property type="protein sequence ID" value="KAJ0037955.1"/>
    <property type="molecule type" value="Genomic_DNA"/>
</dbReference>
<proteinExistence type="predicted"/>
<gene>
    <name evidence="1" type="ORF">Pint_22679</name>
</gene>
<accession>A0ACC0YIX1</accession>